<dbReference type="Gene3D" id="3.40.50.300">
    <property type="entry name" value="P-loop containing nucleotide triphosphate hydrolases"/>
    <property type="match status" value="1"/>
</dbReference>
<dbReference type="InterPro" id="IPR017871">
    <property type="entry name" value="ABC_transporter-like_CS"/>
</dbReference>
<evidence type="ECO:0000256" key="1">
    <source>
        <dbReference type="ARBA" id="ARBA00022448"/>
    </source>
</evidence>
<evidence type="ECO:0000256" key="2">
    <source>
        <dbReference type="ARBA" id="ARBA00022741"/>
    </source>
</evidence>
<dbReference type="GO" id="GO:0005524">
    <property type="term" value="F:ATP binding"/>
    <property type="evidence" value="ECO:0007669"/>
    <property type="project" value="UniProtKB-KW"/>
</dbReference>
<dbReference type="PROSITE" id="PS50893">
    <property type="entry name" value="ABC_TRANSPORTER_2"/>
    <property type="match status" value="1"/>
</dbReference>
<dbReference type="InterPro" id="IPR003593">
    <property type="entry name" value="AAA+_ATPase"/>
</dbReference>
<dbReference type="PANTHER" id="PTHR42781:SF4">
    <property type="entry name" value="SPERMIDINE_PUTRESCINE IMPORT ATP-BINDING PROTEIN POTA"/>
    <property type="match status" value="1"/>
</dbReference>
<name>A0A3B1CAC7_9ZZZZ</name>
<dbReference type="GO" id="GO:0016887">
    <property type="term" value="F:ATP hydrolysis activity"/>
    <property type="evidence" value="ECO:0007669"/>
    <property type="project" value="InterPro"/>
</dbReference>
<dbReference type="InterPro" id="IPR050093">
    <property type="entry name" value="ABC_SmlMolc_Importer"/>
</dbReference>
<dbReference type="AlphaFoldDB" id="A0A3B1CAC7"/>
<gene>
    <name evidence="5" type="ORF">MNBD_NITROSPIRAE02-908</name>
</gene>
<dbReference type="SMART" id="SM00382">
    <property type="entry name" value="AAA"/>
    <property type="match status" value="1"/>
</dbReference>
<accession>A0A3B1CAC7</accession>
<dbReference type="PROSITE" id="PS00211">
    <property type="entry name" value="ABC_TRANSPORTER_1"/>
    <property type="match status" value="1"/>
</dbReference>
<evidence type="ECO:0000256" key="3">
    <source>
        <dbReference type="ARBA" id="ARBA00022840"/>
    </source>
</evidence>
<dbReference type="EMBL" id="UOGH01000030">
    <property type="protein sequence ID" value="VAX27169.1"/>
    <property type="molecule type" value="Genomic_DNA"/>
</dbReference>
<dbReference type="PANTHER" id="PTHR42781">
    <property type="entry name" value="SPERMIDINE/PUTRESCINE IMPORT ATP-BINDING PROTEIN POTA"/>
    <property type="match status" value="1"/>
</dbReference>
<evidence type="ECO:0000259" key="4">
    <source>
        <dbReference type="PROSITE" id="PS50893"/>
    </source>
</evidence>
<protein>
    <submittedName>
        <fullName evidence="5">Molybdenum ABC transporter ATP-binding protein ModC</fullName>
    </submittedName>
</protein>
<evidence type="ECO:0000313" key="5">
    <source>
        <dbReference type="EMBL" id="VAX27169.1"/>
    </source>
</evidence>
<dbReference type="Pfam" id="PF00005">
    <property type="entry name" value="ABC_tran"/>
    <property type="match status" value="1"/>
</dbReference>
<sequence>MGLSVNLLKKVRGFTLDVQWEVEDGMAVLFGFSGAGKSMTLQLIAGLIKPDSGSIHLNGSALFDSALKIDLPPQRRPFGYVFQDLALFPHMTVRDNILYGARGLCRDERKARVEEMVGLFRLQGLERSFPSEISGGQKQRVALARALMGKPGALLLDEPFSALDNPIRLEMRRLLKDVRREFNIPVILVTHDIIEAYTMADRIIVYSGGSVRQAGPP</sequence>
<keyword evidence="1" id="KW-0813">Transport</keyword>
<feature type="domain" description="ABC transporter" evidence="4">
    <location>
        <begin position="3"/>
        <end position="217"/>
    </location>
</feature>
<dbReference type="InterPro" id="IPR027417">
    <property type="entry name" value="P-loop_NTPase"/>
</dbReference>
<dbReference type="SUPFAM" id="SSF52540">
    <property type="entry name" value="P-loop containing nucleoside triphosphate hydrolases"/>
    <property type="match status" value="1"/>
</dbReference>
<feature type="non-terminal residue" evidence="5">
    <location>
        <position position="217"/>
    </location>
</feature>
<dbReference type="InterPro" id="IPR003439">
    <property type="entry name" value="ABC_transporter-like_ATP-bd"/>
</dbReference>
<organism evidence="5">
    <name type="scientific">hydrothermal vent metagenome</name>
    <dbReference type="NCBI Taxonomy" id="652676"/>
    <lineage>
        <taxon>unclassified sequences</taxon>
        <taxon>metagenomes</taxon>
        <taxon>ecological metagenomes</taxon>
    </lineage>
</organism>
<reference evidence="5" key="1">
    <citation type="submission" date="2018-06" db="EMBL/GenBank/DDBJ databases">
        <authorList>
            <person name="Zhirakovskaya E."/>
        </authorList>
    </citation>
    <scope>NUCLEOTIDE SEQUENCE</scope>
</reference>
<keyword evidence="2" id="KW-0547">Nucleotide-binding</keyword>
<proteinExistence type="predicted"/>
<keyword evidence="3 5" id="KW-0067">ATP-binding</keyword>